<dbReference type="OrthoDB" id="9790776at2"/>
<keyword evidence="1" id="KW-0732">Signal</keyword>
<protein>
    <recommendedName>
        <fullName evidence="4">Lipopolysaccharide-assembly</fullName>
    </recommendedName>
</protein>
<evidence type="ECO:0000256" key="1">
    <source>
        <dbReference type="SAM" id="SignalP"/>
    </source>
</evidence>
<accession>A0A1E5SYV5</accession>
<evidence type="ECO:0000313" key="3">
    <source>
        <dbReference type="Proteomes" id="UP000095552"/>
    </source>
</evidence>
<name>A0A1E5SYV5_9BACT</name>
<organism evidence="2 3">
    <name type="scientific">Roseivirga misakiensis</name>
    <dbReference type="NCBI Taxonomy" id="1563681"/>
    <lineage>
        <taxon>Bacteria</taxon>
        <taxon>Pseudomonadati</taxon>
        <taxon>Bacteroidota</taxon>
        <taxon>Cytophagia</taxon>
        <taxon>Cytophagales</taxon>
        <taxon>Roseivirgaceae</taxon>
        <taxon>Roseivirga</taxon>
    </lineage>
</organism>
<dbReference type="Proteomes" id="UP000095552">
    <property type="component" value="Unassembled WGS sequence"/>
</dbReference>
<evidence type="ECO:0008006" key="4">
    <source>
        <dbReference type="Google" id="ProtNLM"/>
    </source>
</evidence>
<dbReference type="GO" id="GO:0019867">
    <property type="term" value="C:outer membrane"/>
    <property type="evidence" value="ECO:0007669"/>
    <property type="project" value="InterPro"/>
</dbReference>
<feature type="signal peptide" evidence="1">
    <location>
        <begin position="1"/>
        <end position="20"/>
    </location>
</feature>
<dbReference type="RefSeq" id="WP_069835818.1">
    <property type="nucleotide sequence ID" value="NZ_MDGQ01000005.1"/>
</dbReference>
<dbReference type="AlphaFoldDB" id="A0A1E5SYV5"/>
<dbReference type="STRING" id="1563681.BFP71_12585"/>
<reference evidence="2 3" key="1">
    <citation type="submission" date="2016-08" db="EMBL/GenBank/DDBJ databases">
        <title>Draft genome of Fabibacter sp. strain SK-8.</title>
        <authorList>
            <person name="Wong S.-K."/>
            <person name="Hamasaki K."/>
            <person name="Yoshizawa S."/>
        </authorList>
    </citation>
    <scope>NUCLEOTIDE SEQUENCE [LARGE SCALE GENOMIC DNA]</scope>
    <source>
        <strain evidence="2 3">SK-8</strain>
    </source>
</reference>
<dbReference type="GO" id="GO:0043165">
    <property type="term" value="P:Gram-negative-bacterium-type cell outer membrane assembly"/>
    <property type="evidence" value="ECO:0007669"/>
    <property type="project" value="InterPro"/>
</dbReference>
<gene>
    <name evidence="2" type="ORF">BFP71_12585</name>
</gene>
<feature type="chain" id="PRO_5009185712" description="Lipopolysaccharide-assembly" evidence="1">
    <location>
        <begin position="21"/>
        <end position="175"/>
    </location>
</feature>
<proteinExistence type="predicted"/>
<dbReference type="EMBL" id="MDGQ01000005">
    <property type="protein sequence ID" value="OEK04313.1"/>
    <property type="molecule type" value="Genomic_DNA"/>
</dbReference>
<keyword evidence="3" id="KW-1185">Reference proteome</keyword>
<dbReference type="InterPro" id="IPR007485">
    <property type="entry name" value="LPS_assembly_LptE"/>
</dbReference>
<evidence type="ECO:0000313" key="2">
    <source>
        <dbReference type="EMBL" id="OEK04313.1"/>
    </source>
</evidence>
<dbReference type="Pfam" id="PF04390">
    <property type="entry name" value="LptE"/>
    <property type="match status" value="1"/>
</dbReference>
<dbReference type="PROSITE" id="PS51257">
    <property type="entry name" value="PROKAR_LIPOPROTEIN"/>
    <property type="match status" value="1"/>
</dbReference>
<comment type="caution">
    <text evidence="2">The sequence shown here is derived from an EMBL/GenBank/DDBJ whole genome shotgun (WGS) entry which is preliminary data.</text>
</comment>
<sequence length="175" mass="19409">MKSIKLAILLMLLTSLTACGIYSLDGASIDYTQTKTLSISNFINESGGGPPNLSNTFTEGLKEYFQRRTKLELVQRQGDLQFDGQIANYTVRPQAISSSGNSNQADGTGLMRLTISVQLVFTNTKDEKANIEQSFAFFADYDPSSTTLNAVEDELVDEIFEQLYFDIFQASVAQW</sequence>